<organism evidence="3">
    <name type="scientific">Lygus hesperus</name>
    <name type="common">Western plant bug</name>
    <dbReference type="NCBI Taxonomy" id="30085"/>
    <lineage>
        <taxon>Eukaryota</taxon>
        <taxon>Metazoa</taxon>
        <taxon>Ecdysozoa</taxon>
        <taxon>Arthropoda</taxon>
        <taxon>Hexapoda</taxon>
        <taxon>Insecta</taxon>
        <taxon>Pterygota</taxon>
        <taxon>Neoptera</taxon>
        <taxon>Paraneoptera</taxon>
        <taxon>Hemiptera</taxon>
        <taxon>Heteroptera</taxon>
        <taxon>Panheteroptera</taxon>
        <taxon>Cimicomorpha</taxon>
        <taxon>Miridae</taxon>
        <taxon>Mirini</taxon>
        <taxon>Lygus</taxon>
    </lineage>
</organism>
<dbReference type="InterPro" id="IPR002350">
    <property type="entry name" value="Kazal_dom"/>
</dbReference>
<dbReference type="Pfam" id="PF00050">
    <property type="entry name" value="Kazal_1"/>
    <property type="match status" value="1"/>
</dbReference>
<dbReference type="SMART" id="SM00280">
    <property type="entry name" value="KAZAL"/>
    <property type="match status" value="1"/>
</dbReference>
<sequence length="105" mass="11374">KNRGDSSTRITAQVGTTATRKNLQTDMKIFGSIAMLVVVLAVVVSANEKKREAGCYCTQQYDPVLGSDGKTYGNLCELRCAARRTPGLSVYKGKSPLRMARGTDQ</sequence>
<feature type="domain" description="Kazal-like" evidence="2">
    <location>
        <begin position="49"/>
        <end position="97"/>
    </location>
</feature>
<name>A0A146MHX9_LYGHE</name>
<dbReference type="SUPFAM" id="SSF100895">
    <property type="entry name" value="Kazal-type serine protease inhibitors"/>
    <property type="match status" value="1"/>
</dbReference>
<dbReference type="CDD" id="cd00104">
    <property type="entry name" value="KAZAL_FS"/>
    <property type="match status" value="1"/>
</dbReference>
<dbReference type="AlphaFoldDB" id="A0A146MHX9"/>
<reference evidence="3" key="1">
    <citation type="journal article" date="2016" name="Gigascience">
        <title>De novo construction of an expanded transcriptome assembly for the western tarnished plant bug, Lygus hesperus.</title>
        <authorList>
            <person name="Tassone E.E."/>
            <person name="Geib S.M."/>
            <person name="Hall B."/>
            <person name="Fabrick J.A."/>
            <person name="Brent C.S."/>
            <person name="Hull J.J."/>
        </authorList>
    </citation>
    <scope>NUCLEOTIDE SEQUENCE</scope>
</reference>
<dbReference type="InterPro" id="IPR036058">
    <property type="entry name" value="Kazal_dom_sf"/>
</dbReference>
<keyword evidence="1" id="KW-0812">Transmembrane</keyword>
<protein>
    <submittedName>
        <fullName evidence="3">Serine protease inhibitor dipetalogastin</fullName>
    </submittedName>
</protein>
<keyword evidence="1" id="KW-1133">Transmembrane helix</keyword>
<keyword evidence="1" id="KW-0472">Membrane</keyword>
<proteinExistence type="predicted"/>
<dbReference type="EMBL" id="GDHC01000283">
    <property type="protein sequence ID" value="JAQ18346.1"/>
    <property type="molecule type" value="Transcribed_RNA"/>
</dbReference>
<gene>
    <name evidence="3" type="primary">DPGN_7</name>
    <name evidence="3" type="ORF">g.35845</name>
</gene>
<evidence type="ECO:0000256" key="1">
    <source>
        <dbReference type="SAM" id="Phobius"/>
    </source>
</evidence>
<feature type="transmembrane region" description="Helical" evidence="1">
    <location>
        <begin position="29"/>
        <end position="46"/>
    </location>
</feature>
<dbReference type="PROSITE" id="PS51465">
    <property type="entry name" value="KAZAL_2"/>
    <property type="match status" value="1"/>
</dbReference>
<evidence type="ECO:0000313" key="3">
    <source>
        <dbReference type="EMBL" id="JAQ18346.1"/>
    </source>
</evidence>
<feature type="non-terminal residue" evidence="3">
    <location>
        <position position="1"/>
    </location>
</feature>
<evidence type="ECO:0000259" key="2">
    <source>
        <dbReference type="PROSITE" id="PS51465"/>
    </source>
</evidence>
<accession>A0A146MHX9</accession>
<dbReference type="Gene3D" id="3.30.60.30">
    <property type="match status" value="1"/>
</dbReference>